<name>A0A8J7KZN9_9FIRM</name>
<organism evidence="2 3">
    <name type="scientific">Mobilitalea sibirica</name>
    <dbReference type="NCBI Taxonomy" id="1462919"/>
    <lineage>
        <taxon>Bacteria</taxon>
        <taxon>Bacillati</taxon>
        <taxon>Bacillota</taxon>
        <taxon>Clostridia</taxon>
        <taxon>Lachnospirales</taxon>
        <taxon>Lachnospiraceae</taxon>
        <taxon>Mobilitalea</taxon>
    </lineage>
</organism>
<dbReference type="SUPFAM" id="SSF49373">
    <property type="entry name" value="Invasin/intimin cell-adhesion fragments"/>
    <property type="match status" value="1"/>
</dbReference>
<dbReference type="InterPro" id="IPR032675">
    <property type="entry name" value="LRR_dom_sf"/>
</dbReference>
<evidence type="ECO:0000259" key="1">
    <source>
        <dbReference type="SMART" id="SM00635"/>
    </source>
</evidence>
<dbReference type="Pfam" id="PF02368">
    <property type="entry name" value="Big_2"/>
    <property type="match status" value="1"/>
</dbReference>
<reference evidence="2" key="1">
    <citation type="submission" date="2020-12" db="EMBL/GenBank/DDBJ databases">
        <title>M. sibirica DSM 26468T genome.</title>
        <authorList>
            <person name="Thieme N."/>
            <person name="Rettenmaier R."/>
            <person name="Zverlov V."/>
            <person name="Liebl W."/>
        </authorList>
    </citation>
    <scope>NUCLEOTIDE SEQUENCE</scope>
    <source>
        <strain evidence="2">DSM 26468</strain>
    </source>
</reference>
<dbReference type="PANTHER" id="PTHR45661:SF3">
    <property type="entry name" value="IG-LIKE DOMAIN-CONTAINING PROTEIN"/>
    <property type="match status" value="1"/>
</dbReference>
<keyword evidence="3" id="KW-1185">Reference proteome</keyword>
<dbReference type="SMART" id="SM00635">
    <property type="entry name" value="BID_2"/>
    <property type="match status" value="1"/>
</dbReference>
<dbReference type="InterPro" id="IPR026906">
    <property type="entry name" value="LRR_5"/>
</dbReference>
<dbReference type="Pfam" id="PF13306">
    <property type="entry name" value="LRR_5"/>
    <property type="match status" value="1"/>
</dbReference>
<dbReference type="SUPFAM" id="SSF52058">
    <property type="entry name" value="L domain-like"/>
    <property type="match status" value="1"/>
</dbReference>
<dbReference type="EMBL" id="JAEAGR010000005">
    <property type="protein sequence ID" value="MBH1940608.1"/>
    <property type="molecule type" value="Genomic_DNA"/>
</dbReference>
<comment type="caution">
    <text evidence="2">The sequence shown here is derived from an EMBL/GenBank/DDBJ whole genome shotgun (WGS) entry which is preliminary data.</text>
</comment>
<dbReference type="Gene3D" id="3.80.10.10">
    <property type="entry name" value="Ribonuclease Inhibitor"/>
    <property type="match status" value="2"/>
</dbReference>
<evidence type="ECO:0000313" key="2">
    <source>
        <dbReference type="EMBL" id="MBH1940608.1"/>
    </source>
</evidence>
<dbReference type="InterPro" id="IPR053139">
    <property type="entry name" value="Surface_bspA-like"/>
</dbReference>
<dbReference type="Proteomes" id="UP000623269">
    <property type="component" value="Unassembled WGS sequence"/>
</dbReference>
<sequence length="776" mass="86730">MLQTLTPVLPVQASQTTLKPTSTITKKTLYVGYKNHTIQLKNTKKNVKVTYKSSNRNVATVSSDGQIKPVKPGKATITVTINQDRKNYTTQIAITVKNPYVSITNNPKELKNGSTYAFQGKAYGILEPSLTWTSSDQSVGIIGKTSGFFVAKSTGSTVITLEDASTGIKQEIKVNVILSNTYTPPKGFDSGVYLSGLDLSKETGPYYKTSKEEYIDTSRFVLFLDENVEIPVNIIELINHIMDSIEIETGYHFYVEPHKANLYFGLGNELKQYFSSYEQFKNVMRKTPQKVGILVTNHNLAVDAVAIGDFGILLKPEHIKLLDGNAYVIIHELLHVAWFRNGYYMEQVLSEGFTTYFTAKITEKDTVLNCSYDSYDKFKNYKNIITEDGFEDLFIHYTAGQSAYQLGFRMMHFIIETYGLDAYRIFHERVTDTLNENLAKPPMDIITSIMKSEFSMDFFESFARWHAENREKFGDKDMTLYGDWFIDDYGYLRKYYGSDKHVVIPNTVHNIQPEAFMDCKSIETVEIHDGITSIGAGAFYDCKNLKEVTLPDSVQMVGFNTFEGCSNLKKVILPKGLTKLAIRIFMDCTALTDIKLPNGITSIGANAFTNCSSITSITLPESLETIGHNVFRGCSSLKSIEIPDGVKSLPHSLFADCTSLESVTLPQGISIIDTYTFYRCTSLKQIKIPDGVTLIGESAFSFSGITNVHIPDSVTVIGNSAFANCKNLKKITIPKSVTSIGKSSFYGCEGLTIYGKKGSYAERYAKENKIKFIKAK</sequence>
<dbReference type="InterPro" id="IPR003343">
    <property type="entry name" value="Big_2"/>
</dbReference>
<dbReference type="InterPro" id="IPR008964">
    <property type="entry name" value="Invasin/intimin_cell_adhesion"/>
</dbReference>
<feature type="domain" description="BIG2" evidence="1">
    <location>
        <begin position="12"/>
        <end position="90"/>
    </location>
</feature>
<gene>
    <name evidence="2" type="ORF">I5677_06880</name>
</gene>
<dbReference type="AlphaFoldDB" id="A0A8J7KZN9"/>
<protein>
    <submittedName>
        <fullName evidence="2">Leucine-rich repeat protein</fullName>
    </submittedName>
</protein>
<dbReference type="PANTHER" id="PTHR45661">
    <property type="entry name" value="SURFACE ANTIGEN"/>
    <property type="match status" value="1"/>
</dbReference>
<evidence type="ECO:0000313" key="3">
    <source>
        <dbReference type="Proteomes" id="UP000623269"/>
    </source>
</evidence>
<proteinExistence type="predicted"/>
<accession>A0A8J7KZN9</accession>
<dbReference type="Gene3D" id="2.60.40.1080">
    <property type="match status" value="1"/>
</dbReference>